<proteinExistence type="predicted"/>
<sequence>MADMEMEEDHPRLILHNFLTEDECKELEFIHKSCSTIGYRPNVFSTTLSHLIATNSAHLIIPFLPIRDRLKEKVEETFGCEYELVTEFTGLISWSRGASIGWHSDDNRPYLKQRDFTAVCYLNSYGKDFEGGLFHFQDGEPKTIAPMVGVTSRERLTLTLWFSRDSSHDEDAKLILLLEENVLHKSNNVPWSLLPLPASDNMYWFSPHQASNQDIGFDIRLGRLHALGFDVYYSRDMNFGSDLSELLMEPMQLARRDQLLDHKFVNVLHSLQVAQFYFWKGCKSQAFTNEVQSGKAVRLSRSQSEKITQVNSIFLKDTKLVETVFQSADRCYFNLATFSAAITEWEDYSCKLHKEILLSLPQWRAHQAIYSVKFDV</sequence>
<dbReference type="InterPro" id="IPR039575">
    <property type="entry name" value="P3H"/>
</dbReference>
<gene>
    <name evidence="1" type="ORF">ES332_A04G187900v1</name>
</gene>
<evidence type="ECO:0000313" key="2">
    <source>
        <dbReference type="Proteomes" id="UP000322667"/>
    </source>
</evidence>
<dbReference type="Gene3D" id="2.60.120.620">
    <property type="entry name" value="q2cbj1_9rhob like domain"/>
    <property type="match status" value="1"/>
</dbReference>
<reference evidence="1 2" key="1">
    <citation type="submission" date="2019-07" db="EMBL/GenBank/DDBJ databases">
        <title>WGS assembly of Gossypium tomentosum.</title>
        <authorList>
            <person name="Chen Z.J."/>
            <person name="Sreedasyam A."/>
            <person name="Ando A."/>
            <person name="Song Q."/>
            <person name="De L."/>
            <person name="Hulse-Kemp A."/>
            <person name="Ding M."/>
            <person name="Ye W."/>
            <person name="Kirkbride R."/>
            <person name="Jenkins J."/>
            <person name="Plott C."/>
            <person name="Lovell J."/>
            <person name="Lin Y.-M."/>
            <person name="Vaughn R."/>
            <person name="Liu B."/>
            <person name="Li W."/>
            <person name="Simpson S."/>
            <person name="Scheffler B."/>
            <person name="Saski C."/>
            <person name="Grover C."/>
            <person name="Hu G."/>
            <person name="Conover J."/>
            <person name="Carlson J."/>
            <person name="Shu S."/>
            <person name="Boston L."/>
            <person name="Williams M."/>
            <person name="Peterson D."/>
            <person name="Mcgee K."/>
            <person name="Jones D."/>
            <person name="Wendel J."/>
            <person name="Stelly D."/>
            <person name="Grimwood J."/>
            <person name="Schmutz J."/>
        </authorList>
    </citation>
    <scope>NUCLEOTIDE SEQUENCE [LARGE SCALE GENOMIC DNA]</scope>
    <source>
        <strain evidence="1">7179.01</strain>
    </source>
</reference>
<evidence type="ECO:0000313" key="1">
    <source>
        <dbReference type="EMBL" id="TYI34219.1"/>
    </source>
</evidence>
<dbReference type="PANTHER" id="PTHR14049">
    <property type="entry name" value="LEPRECAN 1"/>
    <property type="match status" value="1"/>
</dbReference>
<protein>
    <recommendedName>
        <fullName evidence="3">Procollagen-proline 3-dioxygenase</fullName>
    </recommendedName>
</protein>
<dbReference type="GO" id="GO:0032963">
    <property type="term" value="P:collagen metabolic process"/>
    <property type="evidence" value="ECO:0007669"/>
    <property type="project" value="InterPro"/>
</dbReference>
<evidence type="ECO:0008006" key="3">
    <source>
        <dbReference type="Google" id="ProtNLM"/>
    </source>
</evidence>
<name>A0A5D2R0K5_GOSTO</name>
<dbReference type="AlphaFoldDB" id="A0A5D2R0K5"/>
<accession>A0A5D2R0K5</accession>
<dbReference type="Proteomes" id="UP000322667">
    <property type="component" value="Chromosome A04"/>
</dbReference>
<keyword evidence="2" id="KW-1185">Reference proteome</keyword>
<dbReference type="PANTHER" id="PTHR14049:SF9">
    <property type="entry name" value="PROCOLLAGEN-PROLINE 3-DIOXYGENASE"/>
    <property type="match status" value="1"/>
</dbReference>
<organism evidence="1 2">
    <name type="scientific">Gossypium tomentosum</name>
    <name type="common">Hawaiian cotton</name>
    <name type="synonym">Gossypium sandvicense</name>
    <dbReference type="NCBI Taxonomy" id="34277"/>
    <lineage>
        <taxon>Eukaryota</taxon>
        <taxon>Viridiplantae</taxon>
        <taxon>Streptophyta</taxon>
        <taxon>Embryophyta</taxon>
        <taxon>Tracheophyta</taxon>
        <taxon>Spermatophyta</taxon>
        <taxon>Magnoliopsida</taxon>
        <taxon>eudicotyledons</taxon>
        <taxon>Gunneridae</taxon>
        <taxon>Pentapetalae</taxon>
        <taxon>rosids</taxon>
        <taxon>malvids</taxon>
        <taxon>Malvales</taxon>
        <taxon>Malvaceae</taxon>
        <taxon>Malvoideae</taxon>
        <taxon>Gossypium</taxon>
    </lineage>
</organism>
<dbReference type="EMBL" id="CM017613">
    <property type="protein sequence ID" value="TYI34219.1"/>
    <property type="molecule type" value="Genomic_DNA"/>
</dbReference>